<accession>A0A4U6TNC5</accession>
<evidence type="ECO:0000313" key="1">
    <source>
        <dbReference type="EMBL" id="TKW02735.1"/>
    </source>
</evidence>
<protein>
    <recommendedName>
        <fullName evidence="3">NB-ARC domain-containing protein</fullName>
    </recommendedName>
</protein>
<dbReference type="EMBL" id="CM016559">
    <property type="protein sequence ID" value="TKW02735.1"/>
    <property type="molecule type" value="Genomic_DNA"/>
</dbReference>
<dbReference type="AlphaFoldDB" id="A0A4U6TNC5"/>
<dbReference type="InterPro" id="IPR032675">
    <property type="entry name" value="LRR_dom_sf"/>
</dbReference>
<dbReference type="OMA" id="IVELIVC"/>
<dbReference type="Proteomes" id="UP000298652">
    <property type="component" value="Chromosome 8"/>
</dbReference>
<reference evidence="1" key="1">
    <citation type="submission" date="2019-03" db="EMBL/GenBank/DDBJ databases">
        <title>WGS assembly of Setaria viridis.</title>
        <authorList>
            <person name="Huang P."/>
            <person name="Jenkins J."/>
            <person name="Grimwood J."/>
            <person name="Barry K."/>
            <person name="Healey A."/>
            <person name="Mamidi S."/>
            <person name="Sreedasyam A."/>
            <person name="Shu S."/>
            <person name="Feldman M."/>
            <person name="Wu J."/>
            <person name="Yu Y."/>
            <person name="Chen C."/>
            <person name="Johnson J."/>
            <person name="Rokhsar D."/>
            <person name="Baxter I."/>
            <person name="Schmutz J."/>
            <person name="Brutnell T."/>
            <person name="Kellogg E."/>
        </authorList>
    </citation>
    <scope>NUCLEOTIDE SEQUENCE [LARGE SCALE GENOMIC DNA]</scope>
</reference>
<dbReference type="Gramene" id="TKW02735">
    <property type="protein sequence ID" value="TKW02735"/>
    <property type="gene ID" value="SEVIR_8G259450v2"/>
</dbReference>
<evidence type="ECO:0000313" key="2">
    <source>
        <dbReference type="Proteomes" id="UP000298652"/>
    </source>
</evidence>
<sequence length="156" mass="17224">MAMHALERLEIMKGKLSCLPPGLANNKRHALRELNLVELSNLTSVENFPSIVELIVCDCPKLKRISGLSRLHKIGIGRCPSVEVLQGVPSLHSIELEDGTIERLPGYLPCVNPKFLKLTCSKELHGSIISGSSSEWEKISHITKVVIYDIEDSDEG</sequence>
<keyword evidence="2" id="KW-1185">Reference proteome</keyword>
<gene>
    <name evidence="1" type="ORF">SEVIR_8G259450v2</name>
</gene>
<organism evidence="1 2">
    <name type="scientific">Setaria viridis</name>
    <name type="common">Green bristlegrass</name>
    <name type="synonym">Setaria italica subsp. viridis</name>
    <dbReference type="NCBI Taxonomy" id="4556"/>
    <lineage>
        <taxon>Eukaryota</taxon>
        <taxon>Viridiplantae</taxon>
        <taxon>Streptophyta</taxon>
        <taxon>Embryophyta</taxon>
        <taxon>Tracheophyta</taxon>
        <taxon>Spermatophyta</taxon>
        <taxon>Magnoliopsida</taxon>
        <taxon>Liliopsida</taxon>
        <taxon>Poales</taxon>
        <taxon>Poaceae</taxon>
        <taxon>PACMAD clade</taxon>
        <taxon>Panicoideae</taxon>
        <taxon>Panicodae</taxon>
        <taxon>Paniceae</taxon>
        <taxon>Cenchrinae</taxon>
        <taxon>Setaria</taxon>
    </lineage>
</organism>
<name>A0A4U6TNC5_SETVI</name>
<dbReference type="Gene3D" id="3.80.10.10">
    <property type="entry name" value="Ribonuclease Inhibitor"/>
    <property type="match status" value="1"/>
</dbReference>
<proteinExistence type="predicted"/>
<evidence type="ECO:0008006" key="3">
    <source>
        <dbReference type="Google" id="ProtNLM"/>
    </source>
</evidence>
<dbReference type="SUPFAM" id="SSF52047">
    <property type="entry name" value="RNI-like"/>
    <property type="match status" value="1"/>
</dbReference>